<protein>
    <recommendedName>
        <fullName evidence="3">Phasin domain-containing protein</fullName>
    </recommendedName>
</protein>
<dbReference type="Proteomes" id="UP000191418">
    <property type="component" value="Unassembled WGS sequence"/>
</dbReference>
<gene>
    <name evidence="1" type="ORF">BTE48_04235</name>
</gene>
<name>A0A1T4M9K3_9GAMM</name>
<dbReference type="STRING" id="64969.SAMN02745127_00718"/>
<evidence type="ECO:0000313" key="2">
    <source>
        <dbReference type="Proteomes" id="UP000191418"/>
    </source>
</evidence>
<dbReference type="RefSeq" id="WP_078744320.1">
    <property type="nucleotide sequence ID" value="NZ_FUXG01000003.1"/>
</dbReference>
<accession>A0A1T4M9K3</accession>
<sequence length="105" mass="12303">MKTVVDAWSELYKNPLAPWSGLPQQWTEEVEKLMEIEFAAVQQYNHLWLSMLNSCAQAESSDDLQACSTQYAETLAQQHKLFLDHIGKRQKLLQDWREHISEVIR</sequence>
<organism evidence="1 2">
    <name type="scientific">Oceanospirillum multiglobuliferum</name>
    <dbReference type="NCBI Taxonomy" id="64969"/>
    <lineage>
        <taxon>Bacteria</taxon>
        <taxon>Pseudomonadati</taxon>
        <taxon>Pseudomonadota</taxon>
        <taxon>Gammaproteobacteria</taxon>
        <taxon>Oceanospirillales</taxon>
        <taxon>Oceanospirillaceae</taxon>
        <taxon>Oceanospirillum</taxon>
    </lineage>
</organism>
<evidence type="ECO:0000313" key="1">
    <source>
        <dbReference type="EMBL" id="OPX56194.1"/>
    </source>
</evidence>
<evidence type="ECO:0008006" key="3">
    <source>
        <dbReference type="Google" id="ProtNLM"/>
    </source>
</evidence>
<proteinExistence type="predicted"/>
<reference evidence="1 2" key="1">
    <citation type="submission" date="2017-01" db="EMBL/GenBank/DDBJ databases">
        <title>Genome Sequencing of a Marine Spirillum, Oceanospirillum multiglobuliferum ATCC 33336, from Japan.</title>
        <authorList>
            <person name="Carney J.G."/>
            <person name="Trachtenberg A.M."/>
            <person name="Rheaume B.A."/>
            <person name="Linnane J.D."/>
            <person name="Pitts N.L."/>
            <person name="Mykles D.L."/>
            <person name="Maclea K.S."/>
        </authorList>
    </citation>
    <scope>NUCLEOTIDE SEQUENCE [LARGE SCALE GENOMIC DNA]</scope>
    <source>
        <strain evidence="1 2">ATCC 33336</strain>
    </source>
</reference>
<dbReference type="AlphaFoldDB" id="A0A1T4M9K3"/>
<comment type="caution">
    <text evidence="1">The sequence shown here is derived from an EMBL/GenBank/DDBJ whole genome shotgun (WGS) entry which is preliminary data.</text>
</comment>
<dbReference type="EMBL" id="MTSM01000004">
    <property type="protein sequence ID" value="OPX56194.1"/>
    <property type="molecule type" value="Genomic_DNA"/>
</dbReference>
<keyword evidence="2" id="KW-1185">Reference proteome</keyword>